<feature type="region of interest" description="Disordered" evidence="1">
    <location>
        <begin position="1"/>
        <end position="35"/>
    </location>
</feature>
<evidence type="ECO:0000313" key="3">
    <source>
        <dbReference type="Proteomes" id="UP001223586"/>
    </source>
</evidence>
<evidence type="ECO:0000256" key="1">
    <source>
        <dbReference type="SAM" id="MobiDB-lite"/>
    </source>
</evidence>
<organism evidence="2 3">
    <name type="scientific">Bacillus chungangensis</name>
    <dbReference type="NCBI Taxonomy" id="587633"/>
    <lineage>
        <taxon>Bacteria</taxon>
        <taxon>Bacillati</taxon>
        <taxon>Bacillota</taxon>
        <taxon>Bacilli</taxon>
        <taxon>Bacillales</taxon>
        <taxon>Bacillaceae</taxon>
        <taxon>Bacillus</taxon>
    </lineage>
</organism>
<accession>A0ABT9WSZ1</accession>
<proteinExistence type="predicted"/>
<evidence type="ECO:0000313" key="2">
    <source>
        <dbReference type="EMBL" id="MDQ0176239.1"/>
    </source>
</evidence>
<dbReference type="Proteomes" id="UP001223586">
    <property type="component" value="Unassembled WGS sequence"/>
</dbReference>
<name>A0ABT9WSZ1_9BACI</name>
<keyword evidence="3" id="KW-1185">Reference proteome</keyword>
<gene>
    <name evidence="2" type="ORF">J2S08_002076</name>
</gene>
<dbReference type="EMBL" id="JAUSTT010000011">
    <property type="protein sequence ID" value="MDQ0176239.1"/>
    <property type="molecule type" value="Genomic_DNA"/>
</dbReference>
<comment type="caution">
    <text evidence="2">The sequence shown here is derived from an EMBL/GenBank/DDBJ whole genome shotgun (WGS) entry which is preliminary data.</text>
</comment>
<protein>
    <submittedName>
        <fullName evidence="2">Uncharacterized protein</fullName>
    </submittedName>
</protein>
<sequence>MIVLDQTTKDRISPFFAPSPPPSPNDPNIGKRASMKSGTYQGLKGIIYPKRREVLYEVMKDESAYGHYDGEDKMYLLLFFFEDGTFFCGVPADPGDMEVEGGYENPIPGSGTIVDPYPCGDYDISSGFGSQEIFHILPPVTGNVKIIFDMYGYPDKMDVIYVNDPTTIVATTTKAVSHNGVLQFYYDPLINGKKVKVTITSSRGDSSAWEYVLKCPKQ</sequence>
<dbReference type="RefSeq" id="WP_307229247.1">
    <property type="nucleotide sequence ID" value="NZ_JAUSTT010000011.1"/>
</dbReference>
<reference evidence="2 3" key="1">
    <citation type="submission" date="2023-07" db="EMBL/GenBank/DDBJ databases">
        <title>Genomic Encyclopedia of Type Strains, Phase IV (KMG-IV): sequencing the most valuable type-strain genomes for metagenomic binning, comparative biology and taxonomic classification.</title>
        <authorList>
            <person name="Goeker M."/>
        </authorList>
    </citation>
    <scope>NUCLEOTIDE SEQUENCE [LARGE SCALE GENOMIC DNA]</scope>
    <source>
        <strain evidence="2 3">DSM 23837</strain>
    </source>
</reference>